<dbReference type="PROSITE" id="PS50283">
    <property type="entry name" value="NA_SOLUT_SYMP_3"/>
    <property type="match status" value="1"/>
</dbReference>
<keyword evidence="12" id="KW-1185">Reference proteome</keyword>
<dbReference type="RefSeq" id="WP_371753716.1">
    <property type="nucleotide sequence ID" value="NZ_JAYJLD010000009.1"/>
</dbReference>
<dbReference type="PANTHER" id="PTHR48086">
    <property type="entry name" value="SODIUM/PROLINE SYMPORTER-RELATED"/>
    <property type="match status" value="1"/>
</dbReference>
<feature type="transmembrane region" description="Helical" evidence="10">
    <location>
        <begin position="45"/>
        <end position="68"/>
    </location>
</feature>
<feature type="transmembrane region" description="Helical" evidence="10">
    <location>
        <begin position="426"/>
        <end position="448"/>
    </location>
</feature>
<name>A0ABU5ZGG5_9BACL</name>
<evidence type="ECO:0000313" key="12">
    <source>
        <dbReference type="Proteomes" id="UP001310386"/>
    </source>
</evidence>
<feature type="transmembrane region" description="Helical" evidence="10">
    <location>
        <begin position="153"/>
        <end position="176"/>
    </location>
</feature>
<dbReference type="Pfam" id="PF00474">
    <property type="entry name" value="SSF"/>
    <property type="match status" value="1"/>
</dbReference>
<dbReference type="Proteomes" id="UP001310386">
    <property type="component" value="Unassembled WGS sequence"/>
</dbReference>
<keyword evidence="5 10" id="KW-0812">Transmembrane</keyword>
<feature type="transmembrane region" description="Helical" evidence="10">
    <location>
        <begin position="74"/>
        <end position="92"/>
    </location>
</feature>
<evidence type="ECO:0000256" key="3">
    <source>
        <dbReference type="ARBA" id="ARBA00022448"/>
    </source>
</evidence>
<evidence type="ECO:0000256" key="2">
    <source>
        <dbReference type="ARBA" id="ARBA00006434"/>
    </source>
</evidence>
<evidence type="ECO:0000256" key="8">
    <source>
        <dbReference type="ARBA" id="ARBA00023136"/>
    </source>
</evidence>
<feature type="transmembrane region" description="Helical" evidence="10">
    <location>
        <begin position="6"/>
        <end position="24"/>
    </location>
</feature>
<gene>
    <name evidence="11" type="ORF">VF724_07950</name>
</gene>
<keyword evidence="3" id="KW-0813">Transport</keyword>
<evidence type="ECO:0000256" key="10">
    <source>
        <dbReference type="SAM" id="Phobius"/>
    </source>
</evidence>
<comment type="similarity">
    <text evidence="2 9">Belongs to the sodium:solute symporter (SSF) (TC 2.A.21) family.</text>
</comment>
<feature type="transmembrane region" description="Helical" evidence="10">
    <location>
        <begin position="183"/>
        <end position="202"/>
    </location>
</feature>
<dbReference type="InterPro" id="IPR050277">
    <property type="entry name" value="Sodium:Solute_Symporter"/>
</dbReference>
<dbReference type="EMBL" id="JAYJLD010000009">
    <property type="protein sequence ID" value="MEB3101594.1"/>
    <property type="molecule type" value="Genomic_DNA"/>
</dbReference>
<dbReference type="Gene3D" id="1.20.1730.10">
    <property type="entry name" value="Sodium/glucose cotransporter"/>
    <property type="match status" value="1"/>
</dbReference>
<evidence type="ECO:0000256" key="7">
    <source>
        <dbReference type="ARBA" id="ARBA00022989"/>
    </source>
</evidence>
<evidence type="ECO:0000256" key="9">
    <source>
        <dbReference type="RuleBase" id="RU362091"/>
    </source>
</evidence>
<feature type="transmembrane region" description="Helical" evidence="10">
    <location>
        <begin position="369"/>
        <end position="389"/>
    </location>
</feature>
<accession>A0ABU5ZGG5</accession>
<evidence type="ECO:0000256" key="4">
    <source>
        <dbReference type="ARBA" id="ARBA00022475"/>
    </source>
</evidence>
<protein>
    <submittedName>
        <fullName evidence="11">Cation acetate symporter</fullName>
    </submittedName>
</protein>
<feature type="transmembrane region" description="Helical" evidence="10">
    <location>
        <begin position="268"/>
        <end position="293"/>
    </location>
</feature>
<comment type="subcellular location">
    <subcellularLocation>
        <location evidence="1">Cell membrane</location>
        <topology evidence="1">Multi-pass membrane protein</topology>
    </subcellularLocation>
</comment>
<keyword evidence="4" id="KW-1003">Cell membrane</keyword>
<proteinExistence type="inferred from homology"/>
<evidence type="ECO:0000256" key="5">
    <source>
        <dbReference type="ARBA" id="ARBA00022692"/>
    </source>
</evidence>
<feature type="transmembrane region" description="Helical" evidence="10">
    <location>
        <begin position="395"/>
        <end position="419"/>
    </location>
</feature>
<dbReference type="CDD" id="cd11480">
    <property type="entry name" value="SLC5sbd_u4"/>
    <property type="match status" value="1"/>
</dbReference>
<evidence type="ECO:0000313" key="11">
    <source>
        <dbReference type="EMBL" id="MEB3101594.1"/>
    </source>
</evidence>
<feature type="transmembrane region" description="Helical" evidence="10">
    <location>
        <begin position="235"/>
        <end position="256"/>
    </location>
</feature>
<feature type="transmembrane region" description="Helical" evidence="10">
    <location>
        <begin position="320"/>
        <end position="348"/>
    </location>
</feature>
<sequence length="509" mass="54361">MNPTGFVFFVSIVIGTLVITYYASQRMTNPNDFYAAGHELNGIQNGFAIAGDYMSAASFLGITGSIALYGYDGFFYSIGFFVSYLVLLLIVAEPLHNLGKYTVADAVHVRFRSRKLRGVIALNTLSISVIYMIAQLVGAGALIHLLLNIDNSSAILIVGILMTTYVVFGGMIATSWVQIIKSILLLAGTLIMSLIIFSRFGWSLQNMFSSVATATPLGDKFLQPGNQYDNPIDTLSFNLALILGTAGLPHILVRLFTVRETKTARFSVVTATGVIGIYYIMTIFLGFGAASFVGWRQLEEAGYAGNLAAPLLANALGGEFLMAFISAVAFATILAVVSGLVLSASSAFAHDFYSSIFRRGTASEKEQMYAAKLSSIGVGLISIVLAIGAQKLNVAFLVALAFAVAASANLPMIVLILFWKKFNPAGAIAGILTGLASSIILVLLSPNVMDPVDGWIRVKALFPLENPGIISIPLGFAGAIIGTLISGKPSDQRYDRFLFQALTGMKPEK</sequence>
<comment type="caution">
    <text evidence="11">The sequence shown here is derived from an EMBL/GenBank/DDBJ whole genome shotgun (WGS) entry which is preliminary data.</text>
</comment>
<evidence type="ECO:0000256" key="6">
    <source>
        <dbReference type="ARBA" id="ARBA00022847"/>
    </source>
</evidence>
<keyword evidence="8 10" id="KW-0472">Membrane</keyword>
<feature type="transmembrane region" description="Helical" evidence="10">
    <location>
        <begin position="468"/>
        <end position="487"/>
    </location>
</feature>
<keyword evidence="7 10" id="KW-1133">Transmembrane helix</keyword>
<dbReference type="NCBIfam" id="TIGR00813">
    <property type="entry name" value="sss"/>
    <property type="match status" value="1"/>
</dbReference>
<dbReference type="PANTHER" id="PTHR48086:SF6">
    <property type="entry name" value="CATION_ACETATE SYMPORTER ACTP"/>
    <property type="match status" value="1"/>
</dbReference>
<dbReference type="InterPro" id="IPR001734">
    <property type="entry name" value="Na/solute_symporter"/>
</dbReference>
<reference evidence="11" key="1">
    <citation type="submission" date="2023-12" db="EMBL/GenBank/DDBJ databases">
        <title>Fervidustalea candida gen. nov., sp. nov., a novel member of the family Paenibacillaceae isolated from a geothermal area.</title>
        <authorList>
            <person name="Li W.-J."/>
            <person name="Jiao J.-Y."/>
            <person name="Chen Y."/>
        </authorList>
    </citation>
    <scope>NUCLEOTIDE SEQUENCE</scope>
    <source>
        <strain evidence="11">SYSU GA230002</strain>
    </source>
</reference>
<feature type="transmembrane region" description="Helical" evidence="10">
    <location>
        <begin position="120"/>
        <end position="147"/>
    </location>
</feature>
<evidence type="ECO:0000256" key="1">
    <source>
        <dbReference type="ARBA" id="ARBA00004651"/>
    </source>
</evidence>
<organism evidence="11 12">
    <name type="scientific">Ferviditalea candida</name>
    <dbReference type="NCBI Taxonomy" id="3108399"/>
    <lineage>
        <taxon>Bacteria</taxon>
        <taxon>Bacillati</taxon>
        <taxon>Bacillota</taxon>
        <taxon>Bacilli</taxon>
        <taxon>Bacillales</taxon>
        <taxon>Paenibacillaceae</taxon>
        <taxon>Ferviditalea</taxon>
    </lineage>
</organism>
<dbReference type="InterPro" id="IPR038377">
    <property type="entry name" value="Na/Glc_symporter_sf"/>
</dbReference>
<keyword evidence="6" id="KW-0769">Symport</keyword>